<evidence type="ECO:0000313" key="2">
    <source>
        <dbReference type="Proteomes" id="UP000324222"/>
    </source>
</evidence>
<keyword evidence="2" id="KW-1185">Reference proteome</keyword>
<evidence type="ECO:0000313" key="1">
    <source>
        <dbReference type="EMBL" id="MPC15070.1"/>
    </source>
</evidence>
<comment type="caution">
    <text evidence="1">The sequence shown here is derived from an EMBL/GenBank/DDBJ whole genome shotgun (WGS) entry which is preliminary data.</text>
</comment>
<dbReference type="AlphaFoldDB" id="A0A5B7D040"/>
<name>A0A5B7D040_PORTR</name>
<proteinExistence type="predicted"/>
<reference evidence="1 2" key="1">
    <citation type="submission" date="2019-05" db="EMBL/GenBank/DDBJ databases">
        <title>Another draft genome of Portunus trituberculatus and its Hox gene families provides insights of decapod evolution.</title>
        <authorList>
            <person name="Jeong J.-H."/>
            <person name="Song I."/>
            <person name="Kim S."/>
            <person name="Choi T."/>
            <person name="Kim D."/>
            <person name="Ryu S."/>
            <person name="Kim W."/>
        </authorList>
    </citation>
    <scope>NUCLEOTIDE SEQUENCE [LARGE SCALE GENOMIC DNA]</scope>
    <source>
        <tissue evidence="1">Muscle</tissue>
    </source>
</reference>
<dbReference type="EMBL" id="VSRR010000400">
    <property type="protein sequence ID" value="MPC15070.1"/>
    <property type="molecule type" value="Genomic_DNA"/>
</dbReference>
<protein>
    <submittedName>
        <fullName evidence="1">Uncharacterized protein</fullName>
    </submittedName>
</protein>
<gene>
    <name evidence="1" type="ORF">E2C01_007853</name>
</gene>
<organism evidence="1 2">
    <name type="scientific">Portunus trituberculatus</name>
    <name type="common">Swimming crab</name>
    <name type="synonym">Neptunus trituberculatus</name>
    <dbReference type="NCBI Taxonomy" id="210409"/>
    <lineage>
        <taxon>Eukaryota</taxon>
        <taxon>Metazoa</taxon>
        <taxon>Ecdysozoa</taxon>
        <taxon>Arthropoda</taxon>
        <taxon>Crustacea</taxon>
        <taxon>Multicrustacea</taxon>
        <taxon>Malacostraca</taxon>
        <taxon>Eumalacostraca</taxon>
        <taxon>Eucarida</taxon>
        <taxon>Decapoda</taxon>
        <taxon>Pleocyemata</taxon>
        <taxon>Brachyura</taxon>
        <taxon>Eubrachyura</taxon>
        <taxon>Portunoidea</taxon>
        <taxon>Portunidae</taxon>
        <taxon>Portuninae</taxon>
        <taxon>Portunus</taxon>
    </lineage>
</organism>
<accession>A0A5B7D040</accession>
<sequence length="62" mass="7382">MPIEVENAFFSISPYIMRYDFLKFAFYDFSKTVNSCYFTSLKTVESLKRKTDLTKCYPSHCQ</sequence>
<dbReference type="Proteomes" id="UP000324222">
    <property type="component" value="Unassembled WGS sequence"/>
</dbReference>